<dbReference type="SMART" id="SM00448">
    <property type="entry name" value="REC"/>
    <property type="match status" value="1"/>
</dbReference>
<sequence length="362" mass="40191">MEKHRMLVIDDDPIAHQIMQMLFEAELRLTCKVTGEEGLRAVEEEQPEIVLLDIEMEGMDGYEACRRIRQLNLPSQPYIIFVSAHSDPVKRLAAYSVGGEDFVSKPLQPQELTRKVEQALRYRREMHELKSQAQGAMSVAMSAMTDSSALGICLQYFRRLFQAADPGQLMQITLDALGEFGLAAAVQFRDDGKVETLSSAPDSQLESLLLQDLSAEPQRIVSYDSRCAFNYGPISLLVNNMPVDDEERCGKLKDYLALMAEGAAERANGMIRDGRPDRLDQIRDTLAAIAANQRASQYDARALLDAMRAQQEDLLAAMGVSEAQAAPLLAVACEAQAALDRLLGRQMRELELLSLRLTDAGR</sequence>
<feature type="modified residue" description="4-aspartylphosphate" evidence="2">
    <location>
        <position position="53"/>
    </location>
</feature>
<protein>
    <recommendedName>
        <fullName evidence="3">Response regulatory domain-containing protein</fullName>
    </recommendedName>
</protein>
<keyword evidence="5" id="KW-1185">Reference proteome</keyword>
<feature type="domain" description="Response regulatory" evidence="3">
    <location>
        <begin position="5"/>
        <end position="120"/>
    </location>
</feature>
<dbReference type="Proteomes" id="UP000196342">
    <property type="component" value="Unassembled WGS sequence"/>
</dbReference>
<dbReference type="InterPro" id="IPR050595">
    <property type="entry name" value="Bact_response_regulator"/>
</dbReference>
<dbReference type="PANTHER" id="PTHR44591:SF3">
    <property type="entry name" value="RESPONSE REGULATORY DOMAIN-CONTAINING PROTEIN"/>
    <property type="match status" value="1"/>
</dbReference>
<dbReference type="InterPro" id="IPR011006">
    <property type="entry name" value="CheY-like_superfamily"/>
</dbReference>
<dbReference type="Pfam" id="PF00072">
    <property type="entry name" value="Response_reg"/>
    <property type="match status" value="1"/>
</dbReference>
<dbReference type="GO" id="GO:0000160">
    <property type="term" value="P:phosphorelay signal transduction system"/>
    <property type="evidence" value="ECO:0007669"/>
    <property type="project" value="InterPro"/>
</dbReference>
<dbReference type="Gene3D" id="3.40.50.2300">
    <property type="match status" value="1"/>
</dbReference>
<proteinExistence type="predicted"/>
<evidence type="ECO:0000313" key="4">
    <source>
        <dbReference type="EMBL" id="OVE47624.1"/>
    </source>
</evidence>
<evidence type="ECO:0000259" key="3">
    <source>
        <dbReference type="PROSITE" id="PS50110"/>
    </source>
</evidence>
<comment type="caution">
    <text evidence="4">The sequence shown here is derived from an EMBL/GenBank/DDBJ whole genome shotgun (WGS) entry which is preliminary data.</text>
</comment>
<dbReference type="InterPro" id="IPR001789">
    <property type="entry name" value="Sig_transdc_resp-reg_receiver"/>
</dbReference>
<evidence type="ECO:0000256" key="1">
    <source>
        <dbReference type="ARBA" id="ARBA00022553"/>
    </source>
</evidence>
<dbReference type="SUPFAM" id="SSF52172">
    <property type="entry name" value="CheY-like"/>
    <property type="match status" value="1"/>
</dbReference>
<accession>A0A202B7Y1</accession>
<dbReference type="EMBL" id="NHOO01000010">
    <property type="protein sequence ID" value="OVE47624.1"/>
    <property type="molecule type" value="Genomic_DNA"/>
</dbReference>
<keyword evidence="1 2" id="KW-0597">Phosphoprotein</keyword>
<dbReference type="AlphaFoldDB" id="A0A202B7Y1"/>
<name>A0A202B7Y1_CHRVL</name>
<evidence type="ECO:0000313" key="5">
    <source>
        <dbReference type="Proteomes" id="UP000196342"/>
    </source>
</evidence>
<gene>
    <name evidence="4" type="ORF">CBW21_13235</name>
</gene>
<dbReference type="PROSITE" id="PS50110">
    <property type="entry name" value="RESPONSE_REGULATORY"/>
    <property type="match status" value="1"/>
</dbReference>
<dbReference type="PANTHER" id="PTHR44591">
    <property type="entry name" value="STRESS RESPONSE REGULATOR PROTEIN 1"/>
    <property type="match status" value="1"/>
</dbReference>
<reference evidence="4 5" key="1">
    <citation type="submission" date="2017-05" db="EMBL/GenBank/DDBJ databases">
        <title>Chromobacterium violaceum GHPS1 isolated from Hydrocarbon polluted soil in French Guiana display an awesome secondary metabolite arsenal and a battery of drug and heavy-metal-resistance and detoxification of xenobiotics proteins.</title>
        <authorList>
            <person name="Belbahri L."/>
        </authorList>
    </citation>
    <scope>NUCLEOTIDE SEQUENCE [LARGE SCALE GENOMIC DNA]</scope>
    <source>
        <strain evidence="4 5">GHPS1</strain>
    </source>
</reference>
<organism evidence="4 5">
    <name type="scientific">Chromobacterium violaceum</name>
    <dbReference type="NCBI Taxonomy" id="536"/>
    <lineage>
        <taxon>Bacteria</taxon>
        <taxon>Pseudomonadati</taxon>
        <taxon>Pseudomonadota</taxon>
        <taxon>Betaproteobacteria</taxon>
        <taxon>Neisseriales</taxon>
        <taxon>Chromobacteriaceae</taxon>
        <taxon>Chromobacterium</taxon>
    </lineage>
</organism>
<evidence type="ECO:0000256" key="2">
    <source>
        <dbReference type="PROSITE-ProRule" id="PRU00169"/>
    </source>
</evidence>